<protein>
    <submittedName>
        <fullName evidence="1">Uncharacterized protein</fullName>
    </submittedName>
</protein>
<dbReference type="Gene3D" id="3.80.10.10">
    <property type="entry name" value="Ribonuclease Inhibitor"/>
    <property type="match status" value="1"/>
</dbReference>
<proteinExistence type="predicted"/>
<dbReference type="Ensembl" id="ENSSGRT00000096303.1">
    <property type="protein sequence ID" value="ENSSGRP00000090492.1"/>
    <property type="gene ID" value="ENSSGRG00000045369.1"/>
</dbReference>
<reference evidence="1" key="1">
    <citation type="submission" date="2025-08" db="UniProtKB">
        <authorList>
            <consortium name="Ensembl"/>
        </authorList>
    </citation>
    <scope>IDENTIFICATION</scope>
</reference>
<dbReference type="InterPro" id="IPR032675">
    <property type="entry name" value="LRR_dom_sf"/>
</dbReference>
<sequence>NLLSSSLFFVTSSFSSISRKIISNNDHIIKNMEYSCSGRNLTHIPSSLPFTVTSLDFSFNFVSSLHKCVFPVLLNLEVLDLTR</sequence>
<name>A0A672RP33_SINGR</name>
<dbReference type="Proteomes" id="UP000472262">
    <property type="component" value="Unassembled WGS sequence"/>
</dbReference>
<dbReference type="SUPFAM" id="SSF52058">
    <property type="entry name" value="L domain-like"/>
    <property type="match status" value="1"/>
</dbReference>
<dbReference type="AlphaFoldDB" id="A0A672RP33"/>
<dbReference type="InParanoid" id="A0A672RP33"/>
<keyword evidence="2" id="KW-1185">Reference proteome</keyword>
<accession>A0A672RP33</accession>
<reference evidence="1" key="2">
    <citation type="submission" date="2025-09" db="UniProtKB">
        <authorList>
            <consortium name="Ensembl"/>
        </authorList>
    </citation>
    <scope>IDENTIFICATION</scope>
</reference>
<evidence type="ECO:0000313" key="1">
    <source>
        <dbReference type="Ensembl" id="ENSSGRP00000090492.1"/>
    </source>
</evidence>
<evidence type="ECO:0000313" key="2">
    <source>
        <dbReference type="Proteomes" id="UP000472262"/>
    </source>
</evidence>
<organism evidence="1 2">
    <name type="scientific">Sinocyclocheilus grahami</name>
    <name type="common">Dianchi golden-line fish</name>
    <name type="synonym">Barbus grahami</name>
    <dbReference type="NCBI Taxonomy" id="75366"/>
    <lineage>
        <taxon>Eukaryota</taxon>
        <taxon>Metazoa</taxon>
        <taxon>Chordata</taxon>
        <taxon>Craniata</taxon>
        <taxon>Vertebrata</taxon>
        <taxon>Euteleostomi</taxon>
        <taxon>Actinopterygii</taxon>
        <taxon>Neopterygii</taxon>
        <taxon>Teleostei</taxon>
        <taxon>Ostariophysi</taxon>
        <taxon>Cypriniformes</taxon>
        <taxon>Cyprinidae</taxon>
        <taxon>Cyprininae</taxon>
        <taxon>Sinocyclocheilus</taxon>
    </lineage>
</organism>